<feature type="compositionally biased region" description="Basic residues" evidence="1">
    <location>
        <begin position="603"/>
        <end position="613"/>
    </location>
</feature>
<sequence length="738" mass="82017">MSLDHKIFSASGRSPSAHPSHPSASDHQNRRRPPPGPDRLPIPGRRAPVRRGHLPGLLVTCGGTLCAATAFTRSRRCRPRSPIYIPAPSLSAGAHQAPAPPFLFILSSLAARTLSALPSPKETYPPFRRSIHPSVQGEQGIINQSASESVEGRRRAGVRPARRGLVVPCVSGSAPRRRLLWFLRCVEEAESATRRRRERRSSGCAASVARQDGGVEDAGAGGGPLPLHPGQGEDRAGGRHEPAAPPLLRVHQHHVPVGAVPRRHDGVLPQLPVLRRHLLQVLRRLLGRPALGEADPRVRRAEAAPRVSRRGRDVGARHGRRGLRGHPLLPRPPQARRRRGRRRQLQRLLRPVAEEGAQGAARLPRGVRRRGRHQRRPPPGQALRCRALHPRAPPRRAGRRALRHGEPGVVRALQRRRPRHAPRGLQGRRPAAGHRLGLLLLRLRPQRQGPLLGARPHRPAGLTLRGHQEGRRGDHAHVQPHLRTLHHRPPLLHRVRALGPPRHGLLLLHPQHPSGEAHHGLPRQGPRGPGPRLHLHRRYCQGLPRLPGNGRQEHRHRRQEARAGALQDLQPRQHLSRYGAQPGVHPGEAPPRQGQEERGRDARQRRRALHARQHLPSQGAARVQTHHQPGRRPQEVCQVVPVLLRLHQGRIQELATLIRANSFSFSCFGPAVATMLGRTLTLDFVGWWKYVMLGCSSKKNPSLGVERSGGRKQWRAVFFFSFFLPPSSFSLCKLAVLH</sequence>
<reference evidence="3" key="1">
    <citation type="journal article" date="2009" name="Science">
        <title>The B73 maize genome: complexity, diversity, and dynamics.</title>
        <authorList>
            <person name="Schnable P.S."/>
            <person name="Ware D."/>
            <person name="Fulton R.S."/>
            <person name="Stein J.C."/>
            <person name="Wei F."/>
            <person name="Pasternak S."/>
            <person name="Liang C."/>
            <person name="Zhang J."/>
            <person name="Fulton L."/>
            <person name="Graves T.A."/>
            <person name="Minx P."/>
            <person name="Reily A.D."/>
            <person name="Courtney L."/>
            <person name="Kruchowski S.S."/>
            <person name="Tomlinson C."/>
            <person name="Strong C."/>
            <person name="Delehaunty K."/>
            <person name="Fronick C."/>
            <person name="Courtney B."/>
            <person name="Rock S.M."/>
            <person name="Belter E."/>
            <person name="Du F."/>
            <person name="Kim K."/>
            <person name="Abbott R.M."/>
            <person name="Cotton M."/>
            <person name="Levy A."/>
            <person name="Marchetto P."/>
            <person name="Ochoa K."/>
            <person name="Jackson S.M."/>
            <person name="Gillam B."/>
            <person name="Chen W."/>
            <person name="Yan L."/>
            <person name="Higginbotham J."/>
            <person name="Cardenas M."/>
            <person name="Waligorski J."/>
            <person name="Applebaum E."/>
            <person name="Phelps L."/>
            <person name="Falcone J."/>
            <person name="Kanchi K."/>
            <person name="Thane T."/>
            <person name="Scimone A."/>
            <person name="Thane N."/>
            <person name="Henke J."/>
            <person name="Wang T."/>
            <person name="Ruppert J."/>
            <person name="Shah N."/>
            <person name="Rotter K."/>
            <person name="Hodges J."/>
            <person name="Ingenthron E."/>
            <person name="Cordes M."/>
            <person name="Kohlberg S."/>
            <person name="Sgro J."/>
            <person name="Delgado B."/>
            <person name="Mead K."/>
            <person name="Chinwalla A."/>
            <person name="Leonard S."/>
            <person name="Crouse K."/>
            <person name="Collura K."/>
            <person name="Kudrna D."/>
            <person name="Currie J."/>
            <person name="He R."/>
            <person name="Angelova A."/>
            <person name="Rajasekar S."/>
            <person name="Mueller T."/>
            <person name="Lomeli R."/>
            <person name="Scara G."/>
            <person name="Ko A."/>
            <person name="Delaney K."/>
            <person name="Wissotski M."/>
            <person name="Lopez G."/>
            <person name="Campos D."/>
            <person name="Braidotti M."/>
            <person name="Ashley E."/>
            <person name="Golser W."/>
            <person name="Kim H."/>
            <person name="Lee S."/>
            <person name="Lin J."/>
            <person name="Dujmic Z."/>
            <person name="Kim W."/>
            <person name="Talag J."/>
            <person name="Zuccolo A."/>
            <person name="Fan C."/>
            <person name="Sebastian A."/>
            <person name="Kramer M."/>
            <person name="Spiegel L."/>
            <person name="Nascimento L."/>
            <person name="Zutavern T."/>
            <person name="Miller B."/>
            <person name="Ambroise C."/>
            <person name="Muller S."/>
            <person name="Spooner W."/>
            <person name="Narechania A."/>
            <person name="Ren L."/>
            <person name="Wei S."/>
            <person name="Kumari S."/>
            <person name="Faga B."/>
            <person name="Levy M.J."/>
            <person name="McMahan L."/>
            <person name="Van Buren P."/>
            <person name="Vaughn M.W."/>
            <person name="Ying K."/>
            <person name="Yeh C.-T."/>
            <person name="Emrich S.J."/>
            <person name="Jia Y."/>
            <person name="Kalyanaraman A."/>
            <person name="Hsia A.-P."/>
            <person name="Barbazuk W.B."/>
            <person name="Baucom R.S."/>
            <person name="Brutnell T.P."/>
            <person name="Carpita N.C."/>
            <person name="Chaparro C."/>
            <person name="Chia J.-M."/>
            <person name="Deragon J.-M."/>
            <person name="Estill J.C."/>
            <person name="Fu Y."/>
            <person name="Jeddeloh J.A."/>
            <person name="Han Y."/>
            <person name="Lee H."/>
            <person name="Li P."/>
            <person name="Lisch D.R."/>
            <person name="Liu S."/>
            <person name="Liu Z."/>
            <person name="Nagel D.H."/>
            <person name="McCann M.C."/>
            <person name="SanMiguel P."/>
            <person name="Myers A.M."/>
            <person name="Nettleton D."/>
            <person name="Nguyen J."/>
            <person name="Penning B.W."/>
            <person name="Ponnala L."/>
            <person name="Schneider K.L."/>
            <person name="Schwartz D.C."/>
            <person name="Sharma A."/>
            <person name="Soderlund C."/>
            <person name="Springer N.M."/>
            <person name="Sun Q."/>
            <person name="Wang H."/>
            <person name="Waterman M."/>
            <person name="Westerman R."/>
            <person name="Wolfgruber T.K."/>
            <person name="Yang L."/>
            <person name="Yu Y."/>
            <person name="Zhang L."/>
            <person name="Zhou S."/>
            <person name="Zhu Q."/>
            <person name="Bennetzen J.L."/>
            <person name="Dawe R.K."/>
            <person name="Jiang J."/>
            <person name="Jiang N."/>
            <person name="Presting G.G."/>
            <person name="Wessler S.R."/>
            <person name="Aluru S."/>
            <person name="Martienssen R.A."/>
            <person name="Clifton S.W."/>
            <person name="McCombie W.R."/>
            <person name="Wing R.A."/>
            <person name="Wilson R.K."/>
        </authorList>
    </citation>
    <scope>NUCLEOTIDE SEQUENCE [LARGE SCALE GENOMIC DNA]</scope>
    <source>
        <strain evidence="3">cv. B73</strain>
    </source>
</reference>
<evidence type="ECO:0000256" key="1">
    <source>
        <dbReference type="SAM" id="MobiDB-lite"/>
    </source>
</evidence>
<feature type="compositionally biased region" description="Basic residues" evidence="1">
    <location>
        <begin position="334"/>
        <end position="345"/>
    </location>
</feature>
<feature type="region of interest" description="Disordered" evidence="1">
    <location>
        <begin position="504"/>
        <end position="632"/>
    </location>
</feature>
<dbReference type="Gramene" id="Zm00001eb192590_T002">
    <property type="protein sequence ID" value="Zm00001eb192590_P002"/>
    <property type="gene ID" value="Zm00001eb192590"/>
</dbReference>
<dbReference type="AlphaFoldDB" id="A0A804NWZ9"/>
<feature type="region of interest" description="Disordered" evidence="1">
    <location>
        <begin position="296"/>
        <end position="400"/>
    </location>
</feature>
<feature type="compositionally biased region" description="Low complexity" evidence="1">
    <location>
        <begin position="504"/>
        <end position="514"/>
    </location>
</feature>
<evidence type="ECO:0000313" key="3">
    <source>
        <dbReference type="Proteomes" id="UP000007305"/>
    </source>
</evidence>
<organism evidence="2 3">
    <name type="scientific">Zea mays</name>
    <name type="common">Maize</name>
    <dbReference type="NCBI Taxonomy" id="4577"/>
    <lineage>
        <taxon>Eukaryota</taxon>
        <taxon>Viridiplantae</taxon>
        <taxon>Streptophyta</taxon>
        <taxon>Embryophyta</taxon>
        <taxon>Tracheophyta</taxon>
        <taxon>Spermatophyta</taxon>
        <taxon>Magnoliopsida</taxon>
        <taxon>Liliopsida</taxon>
        <taxon>Poales</taxon>
        <taxon>Poaceae</taxon>
        <taxon>PACMAD clade</taxon>
        <taxon>Panicoideae</taxon>
        <taxon>Andropogonodae</taxon>
        <taxon>Andropogoneae</taxon>
        <taxon>Tripsacinae</taxon>
        <taxon>Zea</taxon>
    </lineage>
</organism>
<dbReference type="Proteomes" id="UP000007305">
    <property type="component" value="Chromosome 4"/>
</dbReference>
<reference evidence="2" key="3">
    <citation type="submission" date="2021-05" db="UniProtKB">
        <authorList>
            <consortium name="EnsemblPlants"/>
        </authorList>
    </citation>
    <scope>IDENTIFICATION</scope>
    <source>
        <strain evidence="2">cv. B73</strain>
    </source>
</reference>
<gene>
    <name evidence="2" type="primary">LOC732831</name>
</gene>
<dbReference type="EnsemblPlants" id="Zm00001eb192590_T002">
    <property type="protein sequence ID" value="Zm00001eb192590_P002"/>
    <property type="gene ID" value="Zm00001eb192590"/>
</dbReference>
<feature type="compositionally biased region" description="Basic residues" evidence="1">
    <location>
        <begin position="365"/>
        <end position="376"/>
    </location>
</feature>
<name>A0A804NWZ9_MAIZE</name>
<dbReference type="Gramene" id="Zm00001eb192590_T001">
    <property type="protein sequence ID" value="Zm00001eb192590_P001"/>
    <property type="gene ID" value="Zm00001eb192590"/>
</dbReference>
<evidence type="ECO:0000313" key="2">
    <source>
        <dbReference type="EnsemblPlants" id="Zm00001eb192590_P001"/>
    </source>
</evidence>
<feature type="compositionally biased region" description="Low complexity" evidence="1">
    <location>
        <begin position="522"/>
        <end position="532"/>
    </location>
</feature>
<feature type="compositionally biased region" description="Basic residues" evidence="1">
    <location>
        <begin position="386"/>
        <end position="400"/>
    </location>
</feature>
<keyword evidence="3" id="KW-1185">Reference proteome</keyword>
<feature type="region of interest" description="Disordered" evidence="1">
    <location>
        <begin position="1"/>
        <end position="49"/>
    </location>
</feature>
<accession>A0A804NWZ9</accession>
<protein>
    <submittedName>
        <fullName evidence="2">Uncharacterized protein</fullName>
    </submittedName>
</protein>
<proteinExistence type="predicted"/>
<dbReference type="EnsemblPlants" id="Zm00001eb192590_T001">
    <property type="protein sequence ID" value="Zm00001eb192590_P001"/>
    <property type="gene ID" value="Zm00001eb192590"/>
</dbReference>
<feature type="compositionally biased region" description="Basic and acidic residues" evidence="1">
    <location>
        <begin position="231"/>
        <end position="242"/>
    </location>
</feature>
<reference evidence="2" key="2">
    <citation type="submission" date="2019-07" db="EMBL/GenBank/DDBJ databases">
        <authorList>
            <person name="Seetharam A."/>
            <person name="Woodhouse M."/>
            <person name="Cannon E."/>
        </authorList>
    </citation>
    <scope>NUCLEOTIDE SEQUENCE [LARGE SCALE GENOMIC DNA]</scope>
    <source>
        <strain evidence="2">cv. B73</strain>
    </source>
</reference>
<feature type="compositionally biased region" description="Low complexity" evidence="1">
    <location>
        <begin position="9"/>
        <end position="26"/>
    </location>
</feature>
<feature type="region of interest" description="Disordered" evidence="1">
    <location>
        <begin position="192"/>
        <end position="244"/>
    </location>
</feature>